<reference evidence="6 7" key="1">
    <citation type="submission" date="2020-01" db="EMBL/GenBank/DDBJ databases">
        <title>Complete and circular genome sequences of six lactobacillus isolates from horses.</title>
        <authorList>
            <person name="Hassan H.M."/>
        </authorList>
    </citation>
    <scope>NUCLEOTIDE SEQUENCE [LARGE SCALE GENOMIC DNA]</scope>
    <source>
        <strain evidence="6 7">1A</strain>
    </source>
</reference>
<protein>
    <recommendedName>
        <fullName evidence="3">Nuclease SbcCD subunit C</fullName>
    </recommendedName>
</protein>
<keyword evidence="4" id="KW-0175">Coiled coil</keyword>
<comment type="subunit">
    <text evidence="2">Heterodimer of SbcC and SbcD.</text>
</comment>
<organism evidence="6 7">
    <name type="scientific">Ligilactobacillus saerimneri</name>
    <dbReference type="NCBI Taxonomy" id="228229"/>
    <lineage>
        <taxon>Bacteria</taxon>
        <taxon>Bacillati</taxon>
        <taxon>Bacillota</taxon>
        <taxon>Bacilli</taxon>
        <taxon>Lactobacillales</taxon>
        <taxon>Lactobacillaceae</taxon>
        <taxon>Ligilactobacillus</taxon>
    </lineage>
</organism>
<dbReference type="InterPro" id="IPR027417">
    <property type="entry name" value="P-loop_NTPase"/>
</dbReference>
<dbReference type="GO" id="GO:0016887">
    <property type="term" value="F:ATP hydrolysis activity"/>
    <property type="evidence" value="ECO:0007669"/>
    <property type="project" value="InterPro"/>
</dbReference>
<accession>A0A7H9EL28</accession>
<sequence length="1041" mass="119594">MKPIKIRMQYFGPYVDETVDFSRFFDKPVFLIAGKTGSGKTTILDAIVYALFGETSGQVREGNQLRANFAGPDERTVVSLVFEHQDTTYTLIRQPKQVLRKKRGTGNKEYGEEVSLTYYVTPQKEVTLKKSGQVRQKILAILGLTAEQFRQVVLLPQEQFNKFLLADSDEKEKTLRTIFRTEAYQQWKEQMVDAAKKMVTTLQKQEARLAAIKSQVDPQGDLALDSTDHWLNTWNERIAGQQADLQKQQARIAEQKRTEKKWQDQLVTYQQINDRLQELRDLQTQLQSLQAELPQMQADKQRVALLEWVQTQATTLTRRNEAQKQLREGQQHQQEQQVRMEKVKLALEKWTHKDHKLSEKEQRVVALNQSQEQLQNQAQMLQQLADLDGQFSELQDRLVTAQRRQTELKDQAVIVNANLQQDLHRQIELSGQKEDLAVKIVAKEQRYFQLKQSAQSIGMQAERLKHLQKEKKNTHKRILQAKQEVQQADRVFAAVNNDWVAKQIAQLAQQLEPGTPCPVCGALDHPRVATTQITSVTEADYEKAQAERERAGNYLHQQEAIYAQLQEQVTNQTADVEKLLDQFTEMLSQDVTVESNADCQAVLMQEQTALTQSKKQAEFLENKLADITQKVTQATAQKQQNETGQATIATQITDWHEQQQIINNKRNELLQQVPAGVHLATIEQQIQANKDFIAQVATARKALDQEKNTLDQNYSTIQGQLQIYQQLIKDNEAVIHKCGQELKRAVSEAPVAMTIRQLEEYTVNLAGLPQLRAKVTNWFNDYNNRQQQYAKLQDQTAGQKMHDLSPLKEKLQALRTQQEKSNVILGRMQRDLTEYEQVYTQVKQLWESFKHNETQQRFIHQLVEAVAGNNRNHHLSLERFVLQHYLEQVLQVANERLPHLLQDRYYFTLSSEESKYRKTTGLQINVFDEFVGTERSVSTLSGGEGFIASLTLALALGEVIQSQHGGPQVEALFIDEGFDSLDIEALNNVLDSIRIIEGQNRLIGMISHVEGMEEEIPNQLQVIQENGRSHIRYMIDGVIQS</sequence>
<dbReference type="Pfam" id="PF13558">
    <property type="entry name" value="SbcC_Walker_B"/>
    <property type="match status" value="1"/>
</dbReference>
<feature type="domain" description="Rad50/SbcC-type AAA" evidence="5">
    <location>
        <begin position="5"/>
        <end position="215"/>
    </location>
</feature>
<comment type="similarity">
    <text evidence="1">Belongs to the SMC family. SbcC subfamily.</text>
</comment>
<dbReference type="KEGG" id="lsw:GTO87_07425"/>
<dbReference type="Proteomes" id="UP000510886">
    <property type="component" value="Chromosome"/>
</dbReference>
<evidence type="ECO:0000256" key="3">
    <source>
        <dbReference type="ARBA" id="ARBA00013368"/>
    </source>
</evidence>
<dbReference type="PANTHER" id="PTHR32114">
    <property type="entry name" value="ABC TRANSPORTER ABCH.3"/>
    <property type="match status" value="1"/>
</dbReference>
<dbReference type="Pfam" id="PF13476">
    <property type="entry name" value="AAA_23"/>
    <property type="match status" value="1"/>
</dbReference>
<evidence type="ECO:0000256" key="1">
    <source>
        <dbReference type="ARBA" id="ARBA00006930"/>
    </source>
</evidence>
<gene>
    <name evidence="6" type="ORF">GTO87_07425</name>
</gene>
<dbReference type="PANTHER" id="PTHR32114:SF2">
    <property type="entry name" value="ABC TRANSPORTER ABCH.3"/>
    <property type="match status" value="1"/>
</dbReference>
<dbReference type="Gene3D" id="3.40.50.300">
    <property type="entry name" value="P-loop containing nucleotide triphosphate hydrolases"/>
    <property type="match status" value="2"/>
</dbReference>
<dbReference type="AlphaFoldDB" id="A0A7H9EL28"/>
<feature type="coiled-coil region" evidence="4">
    <location>
        <begin position="231"/>
        <end position="299"/>
    </location>
</feature>
<feature type="coiled-coil region" evidence="4">
    <location>
        <begin position="357"/>
        <end position="411"/>
    </location>
</feature>
<evidence type="ECO:0000259" key="5">
    <source>
        <dbReference type="Pfam" id="PF13476"/>
    </source>
</evidence>
<feature type="coiled-coil region" evidence="4">
    <location>
        <begin position="555"/>
        <end position="637"/>
    </location>
</feature>
<evidence type="ECO:0000256" key="4">
    <source>
        <dbReference type="SAM" id="Coils"/>
    </source>
</evidence>
<proteinExistence type="inferred from homology"/>
<dbReference type="EMBL" id="CP047418">
    <property type="protein sequence ID" value="QLL78420.1"/>
    <property type="molecule type" value="Genomic_DNA"/>
</dbReference>
<dbReference type="InterPro" id="IPR038729">
    <property type="entry name" value="Rad50/SbcC_AAA"/>
</dbReference>
<dbReference type="GO" id="GO:0006302">
    <property type="term" value="P:double-strand break repair"/>
    <property type="evidence" value="ECO:0007669"/>
    <property type="project" value="InterPro"/>
</dbReference>
<name>A0A7H9EL28_9LACO</name>
<dbReference type="SUPFAM" id="SSF52540">
    <property type="entry name" value="P-loop containing nucleoside triphosphate hydrolases"/>
    <property type="match status" value="2"/>
</dbReference>
<dbReference type="RefSeq" id="WP_180848624.1">
    <property type="nucleotide sequence ID" value="NZ_CP047418.1"/>
</dbReference>
<evidence type="ECO:0000313" key="7">
    <source>
        <dbReference type="Proteomes" id="UP000510886"/>
    </source>
</evidence>
<evidence type="ECO:0000256" key="2">
    <source>
        <dbReference type="ARBA" id="ARBA00011322"/>
    </source>
</evidence>
<evidence type="ECO:0000313" key="6">
    <source>
        <dbReference type="EMBL" id="QLL78420.1"/>
    </source>
</evidence>